<gene>
    <name evidence="2" type="ORF">J4035_12860</name>
</gene>
<proteinExistence type="predicted"/>
<feature type="signal peptide" evidence="1">
    <location>
        <begin position="1"/>
        <end position="22"/>
    </location>
</feature>
<reference evidence="2 3" key="1">
    <citation type="submission" date="2021-03" db="EMBL/GenBank/DDBJ databases">
        <title>novel species in genus Cellulomonas.</title>
        <authorList>
            <person name="Zhang G."/>
        </authorList>
    </citation>
    <scope>NUCLEOTIDE SEQUENCE [LARGE SCALE GENOMIC DNA]</scope>
    <source>
        <strain evidence="3">zg-ZUI188</strain>
    </source>
</reference>
<keyword evidence="1" id="KW-0732">Signal</keyword>
<evidence type="ECO:0008006" key="4">
    <source>
        <dbReference type="Google" id="ProtNLM"/>
    </source>
</evidence>
<evidence type="ECO:0000256" key="1">
    <source>
        <dbReference type="SAM" id="SignalP"/>
    </source>
</evidence>
<keyword evidence="3" id="KW-1185">Reference proteome</keyword>
<name>A0ABS3SIE5_9CELL</name>
<accession>A0ABS3SIE5</accession>
<comment type="caution">
    <text evidence="2">The sequence shown here is derived from an EMBL/GenBank/DDBJ whole genome shotgun (WGS) entry which is preliminary data.</text>
</comment>
<evidence type="ECO:0000313" key="2">
    <source>
        <dbReference type="EMBL" id="MBO3085527.1"/>
    </source>
</evidence>
<evidence type="ECO:0000313" key="3">
    <source>
        <dbReference type="Proteomes" id="UP000678317"/>
    </source>
</evidence>
<dbReference type="RefSeq" id="WP_208289878.1">
    <property type="nucleotide sequence ID" value="NZ_CP074404.1"/>
</dbReference>
<sequence>MLRFWRVLVGLVVLLVGGVVAAAPAQAACTTKVVGIDARGKLIYKTVCEGEPGTPGGGEGGGTVPSCTLTGLQDYCIGSVGCWSNIPAAVPPTPAEEAAKPSPEAVWVYQRCDEDDTNPLSGYTWREVTGPTLDEAAQQAFGALVVPAFQIGVNPPRQAVVGIPTWYWVDPAGAPDITGSAALGVVAIGTPSGIELDPGDGSGTRTCPWTVTASGTCAHTYDRSSAGRPADADGRPAYTARARLLYDVRFEVNGAPLVIPGTPDSLQSPWATVSIPVAEVQSVVTRTP</sequence>
<dbReference type="EMBL" id="JAGFBM010000007">
    <property type="protein sequence ID" value="MBO3085527.1"/>
    <property type="molecule type" value="Genomic_DNA"/>
</dbReference>
<dbReference type="Proteomes" id="UP000678317">
    <property type="component" value="Unassembled WGS sequence"/>
</dbReference>
<organism evidence="2 3">
    <name type="scientific">Cellulomonas fengjieae</name>
    <dbReference type="NCBI Taxonomy" id="2819978"/>
    <lineage>
        <taxon>Bacteria</taxon>
        <taxon>Bacillati</taxon>
        <taxon>Actinomycetota</taxon>
        <taxon>Actinomycetes</taxon>
        <taxon>Micrococcales</taxon>
        <taxon>Cellulomonadaceae</taxon>
        <taxon>Cellulomonas</taxon>
    </lineage>
</organism>
<feature type="chain" id="PRO_5047290327" description="ATP/GTP-binding protein" evidence="1">
    <location>
        <begin position="23"/>
        <end position="288"/>
    </location>
</feature>
<protein>
    <recommendedName>
        <fullName evidence="4">ATP/GTP-binding protein</fullName>
    </recommendedName>
</protein>